<keyword evidence="6" id="KW-1185">Reference proteome</keyword>
<dbReference type="EMBL" id="JBALHR010000024">
    <property type="protein sequence ID" value="MEH7830399.1"/>
    <property type="molecule type" value="Genomic_DNA"/>
</dbReference>
<keyword evidence="1" id="KW-0805">Transcription regulation</keyword>
<comment type="caution">
    <text evidence="5">The sequence shown here is derived from an EMBL/GenBank/DDBJ whole genome shotgun (WGS) entry which is preliminary data.</text>
</comment>
<organism evidence="5 6">
    <name type="scientific">Gemmobacter denitrificans</name>
    <dbReference type="NCBI Taxonomy" id="3123040"/>
    <lineage>
        <taxon>Bacteria</taxon>
        <taxon>Pseudomonadati</taxon>
        <taxon>Pseudomonadota</taxon>
        <taxon>Alphaproteobacteria</taxon>
        <taxon>Rhodobacterales</taxon>
        <taxon>Paracoccaceae</taxon>
        <taxon>Gemmobacter</taxon>
    </lineage>
</organism>
<dbReference type="InterPro" id="IPR009057">
    <property type="entry name" value="Homeodomain-like_sf"/>
</dbReference>
<evidence type="ECO:0000313" key="5">
    <source>
        <dbReference type="EMBL" id="MEH7830399.1"/>
    </source>
</evidence>
<keyword evidence="2" id="KW-0238">DNA-binding</keyword>
<protein>
    <submittedName>
        <fullName evidence="5">AraC family transcriptional regulator</fullName>
    </submittedName>
</protein>
<sequence>MIKQPLLSRLERSITTAFLSGQMTRGVWINGCQQPQSITRMDISAPMLMFPVIGLKRVVADRQSYDARPGQVLMLPTGARCDIENIPERGQSRFLGASLVFDRQTTELFNKIYSDGLKDWDLTPKWKAAGSEELYSLVADWITHDQSYPADLTQTRHRLVEVLLILARQGLAGNLLIARGDTLSARITQHFQTDLSRDWSVKDLTRVLAMSERTLRRRLQAENTGFRELLEDTRLNRGVERVISSDMPIGQIAFDCGYQSQSRFAERFRLRFSMSPTELRATQGRTMGGGRWGGGRWGGGRWASW</sequence>
<evidence type="ECO:0000256" key="3">
    <source>
        <dbReference type="ARBA" id="ARBA00023163"/>
    </source>
</evidence>
<dbReference type="PROSITE" id="PS01124">
    <property type="entry name" value="HTH_ARAC_FAMILY_2"/>
    <property type="match status" value="1"/>
</dbReference>
<dbReference type="SUPFAM" id="SSF46689">
    <property type="entry name" value="Homeodomain-like"/>
    <property type="match status" value="1"/>
</dbReference>
<name>A0ABU8C0B4_9RHOB</name>
<dbReference type="Gene3D" id="1.10.10.60">
    <property type="entry name" value="Homeodomain-like"/>
    <property type="match status" value="1"/>
</dbReference>
<evidence type="ECO:0000256" key="1">
    <source>
        <dbReference type="ARBA" id="ARBA00023015"/>
    </source>
</evidence>
<proteinExistence type="predicted"/>
<feature type="domain" description="HTH araC/xylS-type" evidence="4">
    <location>
        <begin position="185"/>
        <end position="282"/>
    </location>
</feature>
<gene>
    <name evidence="5" type="ORF">V6590_19795</name>
</gene>
<dbReference type="PANTHER" id="PTHR47894">
    <property type="entry name" value="HTH-TYPE TRANSCRIPTIONAL REGULATOR GADX"/>
    <property type="match status" value="1"/>
</dbReference>
<dbReference type="PROSITE" id="PS00041">
    <property type="entry name" value="HTH_ARAC_FAMILY_1"/>
    <property type="match status" value="1"/>
</dbReference>
<dbReference type="RefSeq" id="WP_335425442.1">
    <property type="nucleotide sequence ID" value="NZ_JBALHR010000024.1"/>
</dbReference>
<evidence type="ECO:0000313" key="6">
    <source>
        <dbReference type="Proteomes" id="UP001431963"/>
    </source>
</evidence>
<dbReference type="Pfam" id="PF12833">
    <property type="entry name" value="HTH_18"/>
    <property type="match status" value="1"/>
</dbReference>
<keyword evidence="3" id="KW-0804">Transcription</keyword>
<accession>A0ABU8C0B4</accession>
<dbReference type="InterPro" id="IPR018062">
    <property type="entry name" value="HTH_AraC-typ_CS"/>
</dbReference>
<dbReference type="Proteomes" id="UP001431963">
    <property type="component" value="Unassembled WGS sequence"/>
</dbReference>
<reference evidence="5" key="1">
    <citation type="submission" date="2024-02" db="EMBL/GenBank/DDBJ databases">
        <title>Genome sequences of strain Gemmobacter sp. JM10B15.</title>
        <authorList>
            <person name="Zhang M."/>
        </authorList>
    </citation>
    <scope>NUCLEOTIDE SEQUENCE</scope>
    <source>
        <strain evidence="5">JM10B15</strain>
    </source>
</reference>
<dbReference type="PANTHER" id="PTHR47894:SF4">
    <property type="entry name" value="HTH-TYPE TRANSCRIPTIONAL REGULATOR GADX"/>
    <property type="match status" value="1"/>
</dbReference>
<evidence type="ECO:0000259" key="4">
    <source>
        <dbReference type="PROSITE" id="PS01124"/>
    </source>
</evidence>
<dbReference type="SMART" id="SM00342">
    <property type="entry name" value="HTH_ARAC"/>
    <property type="match status" value="1"/>
</dbReference>
<evidence type="ECO:0000256" key="2">
    <source>
        <dbReference type="ARBA" id="ARBA00023125"/>
    </source>
</evidence>
<dbReference type="InterPro" id="IPR018060">
    <property type="entry name" value="HTH_AraC"/>
</dbReference>